<dbReference type="AlphaFoldDB" id="A0A9P7AE70"/>
<feature type="non-terminal residue" evidence="1">
    <location>
        <position position="75"/>
    </location>
</feature>
<feature type="non-terminal residue" evidence="1">
    <location>
        <position position="1"/>
    </location>
</feature>
<proteinExistence type="predicted"/>
<evidence type="ECO:0000313" key="2">
    <source>
        <dbReference type="Proteomes" id="UP000719766"/>
    </source>
</evidence>
<comment type="caution">
    <text evidence="1">The sequence shown here is derived from an EMBL/GenBank/DDBJ whole genome shotgun (WGS) entry which is preliminary data.</text>
</comment>
<protein>
    <submittedName>
        <fullName evidence="1">Uncharacterized protein</fullName>
    </submittedName>
</protein>
<dbReference type="EMBL" id="JABBWE010000077">
    <property type="protein sequence ID" value="KAG1787611.1"/>
    <property type="molecule type" value="Genomic_DNA"/>
</dbReference>
<gene>
    <name evidence="1" type="ORF">HD556DRAFT_1210110</name>
</gene>
<reference evidence="1" key="1">
    <citation type="journal article" date="2020" name="New Phytol.">
        <title>Comparative genomics reveals dynamic genome evolution in host specialist ectomycorrhizal fungi.</title>
        <authorList>
            <person name="Lofgren L.A."/>
            <person name="Nguyen N.H."/>
            <person name="Vilgalys R."/>
            <person name="Ruytinx J."/>
            <person name="Liao H.L."/>
            <person name="Branco S."/>
            <person name="Kuo A."/>
            <person name="LaButti K."/>
            <person name="Lipzen A."/>
            <person name="Andreopoulos W."/>
            <person name="Pangilinan J."/>
            <person name="Riley R."/>
            <person name="Hundley H."/>
            <person name="Na H."/>
            <person name="Barry K."/>
            <person name="Grigoriev I.V."/>
            <person name="Stajich J.E."/>
            <person name="Kennedy P.G."/>
        </authorList>
    </citation>
    <scope>NUCLEOTIDE SEQUENCE</scope>
    <source>
        <strain evidence="1">S12</strain>
    </source>
</reference>
<name>A0A9P7AE70_9AGAM</name>
<dbReference type="Proteomes" id="UP000719766">
    <property type="component" value="Unassembled WGS sequence"/>
</dbReference>
<organism evidence="1 2">
    <name type="scientific">Suillus plorans</name>
    <dbReference type="NCBI Taxonomy" id="116603"/>
    <lineage>
        <taxon>Eukaryota</taxon>
        <taxon>Fungi</taxon>
        <taxon>Dikarya</taxon>
        <taxon>Basidiomycota</taxon>
        <taxon>Agaricomycotina</taxon>
        <taxon>Agaricomycetes</taxon>
        <taxon>Agaricomycetidae</taxon>
        <taxon>Boletales</taxon>
        <taxon>Suillineae</taxon>
        <taxon>Suillaceae</taxon>
        <taxon>Suillus</taxon>
    </lineage>
</organism>
<dbReference type="GeneID" id="64590309"/>
<dbReference type="RefSeq" id="XP_041154942.1">
    <property type="nucleotide sequence ID" value="XM_041296545.1"/>
</dbReference>
<evidence type="ECO:0000313" key="1">
    <source>
        <dbReference type="EMBL" id="KAG1787611.1"/>
    </source>
</evidence>
<keyword evidence="2" id="KW-1185">Reference proteome</keyword>
<accession>A0A9P7AE70</accession>
<sequence length="75" mass="8637">TSRLIAWCKSNDDECIKLFSDSVKDTKDQGRKKKQSGTPKETYYLQLANAIFSNDEDPEVRRLFRTKPGTLIKLV</sequence>
<dbReference type="OrthoDB" id="2685015at2759"/>